<feature type="domain" description="N-terminal" evidence="2">
    <location>
        <begin position="21"/>
        <end position="136"/>
    </location>
</feature>
<dbReference type="InterPro" id="IPR013610">
    <property type="entry name" value="ArdC_N"/>
</dbReference>
<dbReference type="GeneID" id="15013320"/>
<accession>M1UGR4</accession>
<evidence type="ECO:0000259" key="3">
    <source>
        <dbReference type="Pfam" id="PF18818"/>
    </source>
</evidence>
<evidence type="ECO:0000313" key="4">
    <source>
        <dbReference type="EMBL" id="AGG54512.1"/>
    </source>
</evidence>
<feature type="region of interest" description="Disordered" evidence="1">
    <location>
        <begin position="1"/>
        <end position="20"/>
    </location>
</feature>
<dbReference type="RefSeq" id="YP_007676856.1">
    <property type="nucleotide sequence ID" value="NC_020872.1"/>
</dbReference>
<dbReference type="EMBL" id="HQ316584">
    <property type="protein sequence ID" value="AGG54512.1"/>
    <property type="molecule type" value="Genomic_DNA"/>
</dbReference>
<dbReference type="Proteomes" id="UP000202740">
    <property type="component" value="Segment"/>
</dbReference>
<evidence type="ECO:0000256" key="1">
    <source>
        <dbReference type="SAM" id="MobiDB-lite"/>
    </source>
</evidence>
<keyword evidence="5" id="KW-1185">Reference proteome</keyword>
<proteinExistence type="predicted"/>
<dbReference type="Pfam" id="PF18818">
    <property type="entry name" value="MPTase-PolyVal"/>
    <property type="match status" value="1"/>
</dbReference>
<dbReference type="GO" id="GO:0003697">
    <property type="term" value="F:single-stranded DNA binding"/>
    <property type="evidence" value="ECO:0007669"/>
    <property type="project" value="InterPro"/>
</dbReference>
<gene>
    <name evidence="4" type="ORF">CYYG_00010</name>
</gene>
<dbReference type="KEGG" id="vg:15013320"/>
<reference evidence="4 5" key="1">
    <citation type="submission" date="2010-03" db="EMBL/GenBank/DDBJ databases">
        <title>The Genome Sequence of Cyanophage P-SSP9.</title>
        <authorList>
            <consortium name="The Broad Institute Genome Sequencing Platform"/>
            <person name="Henn M.R."/>
            <person name="Sullivan M.S."/>
            <person name="Osburne M.S."/>
            <person name="Levin J."/>
            <person name="Malboeuf C."/>
            <person name="Casali M."/>
            <person name="Russ C."/>
            <person name="Lennon N."/>
            <person name="Erlich R."/>
            <person name="Young S.K."/>
            <person name="Koehrsen M."/>
            <person name="Yandava C."/>
            <person name="Zeng Q."/>
            <person name="Alvarado L."/>
            <person name="Anderson S."/>
            <person name="Berlin A."/>
            <person name="Borenstein D."/>
            <person name="Chen Z."/>
            <person name="Engels R."/>
            <person name="Freedman E."/>
            <person name="Gellesch M."/>
            <person name="Goldberg J."/>
            <person name="Green L."/>
            <person name="Griggs A."/>
            <person name="Gujja S."/>
            <person name="Heiman D."/>
            <person name="Hepburn T."/>
            <person name="Howarth C."/>
            <person name="Jen D."/>
            <person name="Larson L."/>
            <person name="Lewis B."/>
            <person name="Mehta T."/>
            <person name="Park D."/>
            <person name="Pearson M."/>
            <person name="Roberts A."/>
            <person name="Ryan E."/>
            <person name="Saif S."/>
            <person name="Shea T."/>
            <person name="Shenoy N."/>
            <person name="Sisk P."/>
            <person name="Stolte C."/>
            <person name="Sykes S."/>
            <person name="Walk T."/>
            <person name="White J."/>
            <person name="Yu Q."/>
            <person name="Coleman M.L."/>
            <person name="Huang K.H."/>
            <person name="Weigele P.R."/>
            <person name="DeFrancesco A.S."/>
            <person name="Kern S.E."/>
            <person name="Thompson L.R."/>
            <person name="Fu R."/>
            <person name="Hombeck B."/>
            <person name="Chisholm S.W."/>
            <person name="Haas B."/>
            <person name="Nusbaum C."/>
            <person name="Galagan J."/>
            <person name="Birren B."/>
        </authorList>
    </citation>
    <scope>NUCLEOTIDE SEQUENCE [LARGE SCALE GENOMIC DNA]</scope>
    <source>
        <strain evidence="4 5">P-SSP9</strain>
    </source>
</reference>
<feature type="compositionally biased region" description="Basic residues" evidence="1">
    <location>
        <begin position="1"/>
        <end position="12"/>
    </location>
</feature>
<protein>
    <submittedName>
        <fullName evidence="4">DNA primase</fullName>
    </submittedName>
</protein>
<evidence type="ECO:0000313" key="5">
    <source>
        <dbReference type="Proteomes" id="UP000202740"/>
    </source>
</evidence>
<name>M1UGR4_9CAUD</name>
<dbReference type="Pfam" id="PF08401">
    <property type="entry name" value="ArdcN"/>
    <property type="match status" value="1"/>
</dbReference>
<evidence type="ECO:0000259" key="2">
    <source>
        <dbReference type="Pfam" id="PF08401"/>
    </source>
</evidence>
<dbReference type="InterPro" id="IPR041459">
    <property type="entry name" value="MPTase-PolyVal"/>
</dbReference>
<organism evidence="4 5">
    <name type="scientific">Cyanophage SS120-1</name>
    <dbReference type="NCBI Taxonomy" id="616674"/>
    <lineage>
        <taxon>Viruses</taxon>
        <taxon>Duplodnaviria</taxon>
        <taxon>Heunggongvirae</taxon>
        <taxon>Uroviricota</taxon>
        <taxon>Caudoviricetes</taxon>
        <taxon>Autographivirales</taxon>
        <taxon>Banchanvirus</taxon>
        <taxon>Banchanvirus SS1201</taxon>
    </lineage>
</organism>
<feature type="domain" description="Polyvalent protein metallopeptidase" evidence="3">
    <location>
        <begin position="195"/>
        <end position="299"/>
    </location>
</feature>
<sequence>MSAITKSRKTQKKYSGPSPEEKLCNELVEALKAGVNPWRKDWVGNPEDTHRNLITGHEYQGANVAVLEAIQSIRGYKHPLWLGVGAAKQKGWFPQKGSKGAYILRPQLVKIPQLDENDQPIKDELGKDLIIAFVKYKTACVFNVDALKGIDEESQQALDETIKHQQRSLPAKPLDTRCKEGLNVLNTWSSDNLKGINHGGNRAFYSLLEDSVTLPEAKQFKDSQSYLATWAHELVHSTGHESRLKRKELNTYHLNKKARAREELVAELGAFLVTRRLKVNSDAQNHAAYLGSWAELLDGPQALFKVLSDATKASNFIVGPEVKEEVK</sequence>